<name>A0A937FGG8_9CLOT</name>
<accession>A0A937FGG8</accession>
<organism evidence="3 4">
    <name type="scientific">Clostridium paridis</name>
    <dbReference type="NCBI Taxonomy" id="2803863"/>
    <lineage>
        <taxon>Bacteria</taxon>
        <taxon>Bacillati</taxon>
        <taxon>Bacillota</taxon>
        <taxon>Clostridia</taxon>
        <taxon>Eubacteriales</taxon>
        <taxon>Clostridiaceae</taxon>
        <taxon>Clostridium</taxon>
    </lineage>
</organism>
<protein>
    <submittedName>
        <fullName evidence="3">Type II toxin-antitoxin system PemK/MazF family toxin</fullName>
    </submittedName>
</protein>
<dbReference type="PANTHER" id="PTHR33988">
    <property type="entry name" value="ENDORIBONUCLEASE MAZF-RELATED"/>
    <property type="match status" value="1"/>
</dbReference>
<dbReference type="Gene3D" id="2.30.30.110">
    <property type="match status" value="1"/>
</dbReference>
<proteinExistence type="inferred from homology"/>
<dbReference type="RefSeq" id="WP_202766961.1">
    <property type="nucleotide sequence ID" value="NZ_JAESWA010000020.1"/>
</dbReference>
<comment type="caution">
    <text evidence="3">The sequence shown here is derived from an EMBL/GenBank/DDBJ whole genome shotgun (WGS) entry which is preliminary data.</text>
</comment>
<dbReference type="GO" id="GO:0006402">
    <property type="term" value="P:mRNA catabolic process"/>
    <property type="evidence" value="ECO:0007669"/>
    <property type="project" value="TreeGrafter"/>
</dbReference>
<gene>
    <name evidence="3" type="ORF">JK634_07155</name>
</gene>
<reference evidence="3" key="1">
    <citation type="submission" date="2021-01" db="EMBL/GenBank/DDBJ databases">
        <title>Genome public.</title>
        <authorList>
            <person name="Liu C."/>
            <person name="Sun Q."/>
        </authorList>
    </citation>
    <scope>NUCLEOTIDE SEQUENCE</scope>
    <source>
        <strain evidence="3">YIM B02565</strain>
    </source>
</reference>
<evidence type="ECO:0000313" key="3">
    <source>
        <dbReference type="EMBL" id="MBL4931578.1"/>
    </source>
</evidence>
<comment type="similarity">
    <text evidence="1">Belongs to the PemK/MazF family.</text>
</comment>
<dbReference type="GO" id="GO:0003677">
    <property type="term" value="F:DNA binding"/>
    <property type="evidence" value="ECO:0007669"/>
    <property type="project" value="InterPro"/>
</dbReference>
<dbReference type="InterPro" id="IPR003477">
    <property type="entry name" value="PemK-like"/>
</dbReference>
<dbReference type="GO" id="GO:0004521">
    <property type="term" value="F:RNA endonuclease activity"/>
    <property type="evidence" value="ECO:0007669"/>
    <property type="project" value="TreeGrafter"/>
</dbReference>
<keyword evidence="2" id="KW-1277">Toxin-antitoxin system</keyword>
<dbReference type="Proteomes" id="UP000623681">
    <property type="component" value="Unassembled WGS sequence"/>
</dbReference>
<dbReference type="GO" id="GO:0016075">
    <property type="term" value="P:rRNA catabolic process"/>
    <property type="evidence" value="ECO:0007669"/>
    <property type="project" value="TreeGrafter"/>
</dbReference>
<sequence length="125" mass="13909">MQNELKVNQIKRGQIINVNFGECKGSVQSGVRPAVIIQNNTGNKFSPTTIVVPLTTKTKKKMPTHYKLQMDKYGFLLKDSVVLGEQIITISKNQIIDIVGEVDVIDEREIFRKVAKSIGITLPAV</sequence>
<evidence type="ECO:0000256" key="2">
    <source>
        <dbReference type="ARBA" id="ARBA00022649"/>
    </source>
</evidence>
<evidence type="ECO:0000256" key="1">
    <source>
        <dbReference type="ARBA" id="ARBA00007521"/>
    </source>
</evidence>
<keyword evidence="4" id="KW-1185">Reference proteome</keyword>
<dbReference type="EMBL" id="JAESWA010000020">
    <property type="protein sequence ID" value="MBL4931578.1"/>
    <property type="molecule type" value="Genomic_DNA"/>
</dbReference>
<dbReference type="InterPro" id="IPR011067">
    <property type="entry name" value="Plasmid_toxin/cell-grow_inhib"/>
</dbReference>
<dbReference type="AlphaFoldDB" id="A0A937FGG8"/>
<dbReference type="SUPFAM" id="SSF50118">
    <property type="entry name" value="Cell growth inhibitor/plasmid maintenance toxic component"/>
    <property type="match status" value="1"/>
</dbReference>
<dbReference type="PANTHER" id="PTHR33988:SF2">
    <property type="entry name" value="ENDORIBONUCLEASE MAZF"/>
    <property type="match status" value="1"/>
</dbReference>
<evidence type="ECO:0000313" key="4">
    <source>
        <dbReference type="Proteomes" id="UP000623681"/>
    </source>
</evidence>
<dbReference type="Pfam" id="PF02452">
    <property type="entry name" value="PemK_toxin"/>
    <property type="match status" value="1"/>
</dbReference>